<dbReference type="Pfam" id="PF12864">
    <property type="entry name" value="DUF3822"/>
    <property type="match status" value="1"/>
</dbReference>
<protein>
    <recommendedName>
        <fullName evidence="3">DUF3822 family protein</fullName>
    </recommendedName>
</protein>
<organism evidence="1 2">
    <name type="scientific">Yeosuana aromativorans</name>
    <dbReference type="NCBI Taxonomy" id="288019"/>
    <lineage>
        <taxon>Bacteria</taxon>
        <taxon>Pseudomonadati</taxon>
        <taxon>Bacteroidota</taxon>
        <taxon>Flavobacteriia</taxon>
        <taxon>Flavobacteriales</taxon>
        <taxon>Flavobacteriaceae</taxon>
        <taxon>Yeosuana</taxon>
    </lineage>
</organism>
<accession>A0A8J3FHP4</accession>
<dbReference type="AlphaFoldDB" id="A0A8J3FHP4"/>
<evidence type="ECO:0008006" key="3">
    <source>
        <dbReference type="Google" id="ProtNLM"/>
    </source>
</evidence>
<dbReference type="Proteomes" id="UP000612329">
    <property type="component" value="Unassembled WGS sequence"/>
</dbReference>
<comment type="caution">
    <text evidence="1">The sequence shown here is derived from an EMBL/GenBank/DDBJ whole genome shotgun (WGS) entry which is preliminary data.</text>
</comment>
<evidence type="ECO:0000313" key="1">
    <source>
        <dbReference type="EMBL" id="GGK30061.1"/>
    </source>
</evidence>
<dbReference type="Gene3D" id="3.30.420.260">
    <property type="match status" value="1"/>
</dbReference>
<name>A0A8J3FHP4_9FLAO</name>
<dbReference type="Gene3D" id="3.30.420.250">
    <property type="match status" value="1"/>
</dbReference>
<proteinExistence type="predicted"/>
<gene>
    <name evidence="1" type="ORF">GCM10007962_25430</name>
</gene>
<sequence length="275" mass="31871">MAQTTKISNITSNLELSIQISLSGLSFCVLERDSNTITCIKHVDFEKKLNPFEVLDKLKHVFNTEKVLQTQFSNVQVLHVNELSTLVPKPLFNEDNLADYLKFNSKILKSDFITYDSISVNDSVNVYVPYVNVNNYIYDMFGCFTFKHFSTILIEAILAAEKHSEIPKVFANISTDHFEIVVVNKGELILYNTFEYTTKEDFMYYLLFTTEQLQLNPETFNLIFIGDIDSKDELYITAYKYVRFVFLGNREDDYKYSINAQPASNHSDFTLIKSF</sequence>
<dbReference type="InterPro" id="IPR024213">
    <property type="entry name" value="DUF3822"/>
</dbReference>
<reference evidence="1" key="2">
    <citation type="submission" date="2020-09" db="EMBL/GenBank/DDBJ databases">
        <authorList>
            <person name="Sun Q."/>
            <person name="Ohkuma M."/>
        </authorList>
    </citation>
    <scope>NUCLEOTIDE SEQUENCE</scope>
    <source>
        <strain evidence="1">JCM 12862</strain>
    </source>
</reference>
<evidence type="ECO:0000313" key="2">
    <source>
        <dbReference type="Proteomes" id="UP000612329"/>
    </source>
</evidence>
<reference evidence="1" key="1">
    <citation type="journal article" date="2014" name="Int. J. Syst. Evol. Microbiol.">
        <title>Complete genome sequence of Corynebacterium casei LMG S-19264T (=DSM 44701T), isolated from a smear-ripened cheese.</title>
        <authorList>
            <consortium name="US DOE Joint Genome Institute (JGI-PGF)"/>
            <person name="Walter F."/>
            <person name="Albersmeier A."/>
            <person name="Kalinowski J."/>
            <person name="Ruckert C."/>
        </authorList>
    </citation>
    <scope>NUCLEOTIDE SEQUENCE</scope>
    <source>
        <strain evidence="1">JCM 12862</strain>
    </source>
</reference>
<dbReference type="CDD" id="cd24013">
    <property type="entry name" value="ASKHA_ATPase_BT3980-like"/>
    <property type="match status" value="1"/>
</dbReference>
<keyword evidence="2" id="KW-1185">Reference proteome</keyword>
<dbReference type="EMBL" id="BMNR01000005">
    <property type="protein sequence ID" value="GGK30061.1"/>
    <property type="molecule type" value="Genomic_DNA"/>
</dbReference>